<evidence type="ECO:0000313" key="2">
    <source>
        <dbReference type="Ensembl" id="ENSORLP00000040174.1"/>
    </source>
</evidence>
<dbReference type="InParanoid" id="A0A3B3I8G7"/>
<name>A0A3B3I8G7_ORYLA</name>
<reference evidence="2" key="2">
    <citation type="submission" date="2025-08" db="UniProtKB">
        <authorList>
            <consortium name="Ensembl"/>
        </authorList>
    </citation>
    <scope>IDENTIFICATION</scope>
    <source>
        <strain evidence="2">Hd-rR</strain>
    </source>
</reference>
<dbReference type="Ensembl" id="ENSORLT00000045053.1">
    <property type="protein sequence ID" value="ENSORLP00000040174.1"/>
    <property type="gene ID" value="ENSORLG00000027363.1"/>
</dbReference>
<organism evidence="2 3">
    <name type="scientific">Oryzias latipes</name>
    <name type="common">Japanese rice fish</name>
    <name type="synonym">Japanese killifish</name>
    <dbReference type="NCBI Taxonomy" id="8090"/>
    <lineage>
        <taxon>Eukaryota</taxon>
        <taxon>Metazoa</taxon>
        <taxon>Chordata</taxon>
        <taxon>Craniata</taxon>
        <taxon>Vertebrata</taxon>
        <taxon>Euteleostomi</taxon>
        <taxon>Actinopterygii</taxon>
        <taxon>Neopterygii</taxon>
        <taxon>Teleostei</taxon>
        <taxon>Neoteleostei</taxon>
        <taxon>Acanthomorphata</taxon>
        <taxon>Ovalentaria</taxon>
        <taxon>Atherinomorphae</taxon>
        <taxon>Beloniformes</taxon>
        <taxon>Adrianichthyidae</taxon>
        <taxon>Oryziinae</taxon>
        <taxon>Oryzias</taxon>
    </lineage>
</organism>
<dbReference type="Bgee" id="ENSORLG00000027363">
    <property type="expression patterns" value="Expressed in animal zygote and 4 other cell types or tissues"/>
</dbReference>
<feature type="region of interest" description="Disordered" evidence="1">
    <location>
        <begin position="54"/>
        <end position="74"/>
    </location>
</feature>
<evidence type="ECO:0000313" key="3">
    <source>
        <dbReference type="Proteomes" id="UP000001038"/>
    </source>
</evidence>
<keyword evidence="3" id="KW-1185">Reference proteome</keyword>
<sequence>RMRTGLVRLVIQVSCLPPKLAAKTRPSKNSNRKTFWKLNESCDQQPDDDALVGRKWRPWAPHSGRHQRPMANASRACCRKDFL</sequence>
<accession>A0A3B3I8G7</accession>
<evidence type="ECO:0000256" key="1">
    <source>
        <dbReference type="SAM" id="MobiDB-lite"/>
    </source>
</evidence>
<reference evidence="2" key="3">
    <citation type="submission" date="2025-09" db="UniProtKB">
        <authorList>
            <consortium name="Ensembl"/>
        </authorList>
    </citation>
    <scope>IDENTIFICATION</scope>
    <source>
        <strain evidence="2">Hd-rR</strain>
    </source>
</reference>
<dbReference type="AlphaFoldDB" id="A0A3B3I8G7"/>
<reference evidence="2 3" key="1">
    <citation type="journal article" date="2007" name="Nature">
        <title>The medaka draft genome and insights into vertebrate genome evolution.</title>
        <authorList>
            <person name="Kasahara M."/>
            <person name="Naruse K."/>
            <person name="Sasaki S."/>
            <person name="Nakatani Y."/>
            <person name="Qu W."/>
            <person name="Ahsan B."/>
            <person name="Yamada T."/>
            <person name="Nagayasu Y."/>
            <person name="Doi K."/>
            <person name="Kasai Y."/>
            <person name="Jindo T."/>
            <person name="Kobayashi D."/>
            <person name="Shimada A."/>
            <person name="Toyoda A."/>
            <person name="Kuroki Y."/>
            <person name="Fujiyama A."/>
            <person name="Sasaki T."/>
            <person name="Shimizu A."/>
            <person name="Asakawa S."/>
            <person name="Shimizu N."/>
            <person name="Hashimoto S."/>
            <person name="Yang J."/>
            <person name="Lee Y."/>
            <person name="Matsushima K."/>
            <person name="Sugano S."/>
            <person name="Sakaizumi M."/>
            <person name="Narita T."/>
            <person name="Ohishi K."/>
            <person name="Haga S."/>
            <person name="Ohta F."/>
            <person name="Nomoto H."/>
            <person name="Nogata K."/>
            <person name="Morishita T."/>
            <person name="Endo T."/>
            <person name="Shin-I T."/>
            <person name="Takeda H."/>
            <person name="Morishita S."/>
            <person name="Kohara Y."/>
        </authorList>
    </citation>
    <scope>NUCLEOTIDE SEQUENCE [LARGE SCALE GENOMIC DNA]</scope>
    <source>
        <strain evidence="2 3">Hd-rR</strain>
    </source>
</reference>
<protein>
    <submittedName>
        <fullName evidence="2">Uncharacterized protein</fullName>
    </submittedName>
</protein>
<dbReference type="Proteomes" id="UP000001038">
    <property type="component" value="Chromosome 18"/>
</dbReference>
<proteinExistence type="predicted"/>